<proteinExistence type="predicted"/>
<keyword evidence="3" id="KW-1185">Reference proteome</keyword>
<evidence type="ECO:0000313" key="2">
    <source>
        <dbReference type="EMBL" id="RDX41505.1"/>
    </source>
</evidence>
<dbReference type="CDD" id="cd00570">
    <property type="entry name" value="GST_N_family"/>
    <property type="match status" value="1"/>
</dbReference>
<dbReference type="SFLD" id="SFLDS00019">
    <property type="entry name" value="Glutathione_Transferase_(cytos"/>
    <property type="match status" value="1"/>
</dbReference>
<dbReference type="SFLD" id="SFLDG00358">
    <property type="entry name" value="Main_(cytGST)"/>
    <property type="match status" value="1"/>
</dbReference>
<dbReference type="GO" id="GO:0005737">
    <property type="term" value="C:cytoplasm"/>
    <property type="evidence" value="ECO:0007669"/>
    <property type="project" value="TreeGrafter"/>
</dbReference>
<dbReference type="Proteomes" id="UP000256964">
    <property type="component" value="Unassembled WGS sequence"/>
</dbReference>
<dbReference type="Gene3D" id="1.20.1050.10">
    <property type="match status" value="1"/>
</dbReference>
<reference evidence="2 3" key="1">
    <citation type="journal article" date="2018" name="Biotechnol. Biofuels">
        <title>Integrative visual omics of the white-rot fungus Polyporus brumalis exposes the biotechnological potential of its oxidative enzymes for delignifying raw plant biomass.</title>
        <authorList>
            <person name="Miyauchi S."/>
            <person name="Rancon A."/>
            <person name="Drula E."/>
            <person name="Hage H."/>
            <person name="Chaduli D."/>
            <person name="Favel A."/>
            <person name="Grisel S."/>
            <person name="Henrissat B."/>
            <person name="Herpoel-Gimbert I."/>
            <person name="Ruiz-Duenas F.J."/>
            <person name="Chevret D."/>
            <person name="Hainaut M."/>
            <person name="Lin J."/>
            <person name="Wang M."/>
            <person name="Pangilinan J."/>
            <person name="Lipzen A."/>
            <person name="Lesage-Meessen L."/>
            <person name="Navarro D."/>
            <person name="Riley R."/>
            <person name="Grigoriev I.V."/>
            <person name="Zhou S."/>
            <person name="Raouche S."/>
            <person name="Rosso M.N."/>
        </authorList>
    </citation>
    <scope>NUCLEOTIDE SEQUENCE [LARGE SCALE GENOMIC DNA]</scope>
    <source>
        <strain evidence="2 3">BRFM 1820</strain>
    </source>
</reference>
<accession>A0A371CMK3</accession>
<evidence type="ECO:0000313" key="3">
    <source>
        <dbReference type="Proteomes" id="UP000256964"/>
    </source>
</evidence>
<dbReference type="Gene3D" id="3.40.30.10">
    <property type="entry name" value="Glutaredoxin"/>
    <property type="match status" value="1"/>
</dbReference>
<dbReference type="InterPro" id="IPR040079">
    <property type="entry name" value="Glutathione_S-Trfase"/>
</dbReference>
<name>A0A371CMK3_9APHY</name>
<dbReference type="InterPro" id="IPR036249">
    <property type="entry name" value="Thioredoxin-like_sf"/>
</dbReference>
<dbReference type="AlphaFoldDB" id="A0A371CMK3"/>
<dbReference type="SUPFAM" id="SSF52833">
    <property type="entry name" value="Thioredoxin-like"/>
    <property type="match status" value="1"/>
</dbReference>
<evidence type="ECO:0000259" key="1">
    <source>
        <dbReference type="PROSITE" id="PS50404"/>
    </source>
</evidence>
<dbReference type="OrthoDB" id="202840at2759"/>
<feature type="domain" description="GST N-terminal" evidence="1">
    <location>
        <begin position="5"/>
        <end position="96"/>
    </location>
</feature>
<dbReference type="SUPFAM" id="SSF47616">
    <property type="entry name" value="GST C-terminal domain-like"/>
    <property type="match status" value="1"/>
</dbReference>
<gene>
    <name evidence="2" type="ORF">OH76DRAFT_1364511</name>
</gene>
<dbReference type="InterPro" id="IPR050983">
    <property type="entry name" value="GST_Omega/HSP26"/>
</dbReference>
<organism evidence="2 3">
    <name type="scientific">Lentinus brumalis</name>
    <dbReference type="NCBI Taxonomy" id="2498619"/>
    <lineage>
        <taxon>Eukaryota</taxon>
        <taxon>Fungi</taxon>
        <taxon>Dikarya</taxon>
        <taxon>Basidiomycota</taxon>
        <taxon>Agaricomycotina</taxon>
        <taxon>Agaricomycetes</taxon>
        <taxon>Polyporales</taxon>
        <taxon>Polyporaceae</taxon>
        <taxon>Lentinus</taxon>
    </lineage>
</organism>
<dbReference type="PANTHER" id="PTHR43968:SF6">
    <property type="entry name" value="GLUTATHIONE S-TRANSFERASE OMEGA"/>
    <property type="match status" value="1"/>
</dbReference>
<dbReference type="PROSITE" id="PS50404">
    <property type="entry name" value="GST_NTER"/>
    <property type="match status" value="1"/>
</dbReference>
<dbReference type="STRING" id="139420.A0A371CMK3"/>
<sequence>MPATKRLTLYNSVDSPYPHRVRLALEEAGAKYDIIWINLLSKPEWYKNVYSQAKVPFLVYGGPALHEGEVPSPEAETISESMVILEFLVDLFPETHLLPTDPVQRAKARFFIKTTEEKFCKVFFSFIFLGGEVDSMLAAVEEMQALLPDAGFAVGRWSIADAAFVPFLLRLDRSLKNIVGVFAEGVTKTTLAALYEPKFSRIRRYLEDNLARDSMIKTWNEPAVMAQMGRRLDRMRRTGIINADLSVPVPKQQ</sequence>
<dbReference type="PANTHER" id="PTHR43968">
    <property type="match status" value="1"/>
</dbReference>
<dbReference type="Pfam" id="PF13409">
    <property type="entry name" value="GST_N_2"/>
    <property type="match status" value="1"/>
</dbReference>
<dbReference type="EMBL" id="KZ857510">
    <property type="protein sequence ID" value="RDX41505.1"/>
    <property type="molecule type" value="Genomic_DNA"/>
</dbReference>
<dbReference type="InterPro" id="IPR004045">
    <property type="entry name" value="Glutathione_S-Trfase_N"/>
</dbReference>
<dbReference type="InterPro" id="IPR036282">
    <property type="entry name" value="Glutathione-S-Trfase_C_sf"/>
</dbReference>
<protein>
    <submittedName>
        <fullName evidence="2">Thioredoxin-like protein</fullName>
    </submittedName>
</protein>
<dbReference type="CDD" id="cd00299">
    <property type="entry name" value="GST_C_family"/>
    <property type="match status" value="1"/>
</dbReference>